<dbReference type="Gene3D" id="1.20.120.450">
    <property type="entry name" value="dinb family like domain"/>
    <property type="match status" value="1"/>
</dbReference>
<dbReference type="AlphaFoldDB" id="A0A2J6QNK5"/>
<keyword evidence="2" id="KW-1185">Reference proteome</keyword>
<dbReference type="PANTHER" id="PTHR36922:SF1">
    <property type="entry name" value="DUF1993 DOMAIN-CONTAINING PROTEIN"/>
    <property type="match status" value="1"/>
</dbReference>
<dbReference type="Pfam" id="PF09351">
    <property type="entry name" value="DUF1993"/>
    <property type="match status" value="1"/>
</dbReference>
<protein>
    <submittedName>
        <fullName evidence="1">Uncharacterized protein</fullName>
    </submittedName>
</protein>
<dbReference type="STRING" id="1745343.A0A2J6QNK5"/>
<sequence length="178" mass="20230">MSSLYEQSIPVMIKYLHNASKMLDKAVAYADEKGIPHEDILTFRLRDDMRPITYQIQSLSNTAKWFIVRVLGHPNTTLTDDETTFADLQTRIATTITLLSSTPLFSISQSDLYSLATKEVIMETPKMGNFRFESGQIYLSEYAIPNFHFHLTTAYCILRHLGVPLGAFDYLGGVFHKV</sequence>
<dbReference type="Proteomes" id="UP000235672">
    <property type="component" value="Unassembled WGS sequence"/>
</dbReference>
<gene>
    <name evidence="1" type="ORF">NA56DRAFT_640602</name>
</gene>
<dbReference type="PANTHER" id="PTHR36922">
    <property type="entry name" value="BLL2446 PROTEIN"/>
    <property type="match status" value="1"/>
</dbReference>
<dbReference type="SUPFAM" id="SSF109854">
    <property type="entry name" value="DinB/YfiT-like putative metalloenzymes"/>
    <property type="match status" value="1"/>
</dbReference>
<dbReference type="EMBL" id="KZ613465">
    <property type="protein sequence ID" value="PMD27842.1"/>
    <property type="molecule type" value="Genomic_DNA"/>
</dbReference>
<reference evidence="1 2" key="1">
    <citation type="submission" date="2016-05" db="EMBL/GenBank/DDBJ databases">
        <title>A degradative enzymes factory behind the ericoid mycorrhizal symbiosis.</title>
        <authorList>
            <consortium name="DOE Joint Genome Institute"/>
            <person name="Martino E."/>
            <person name="Morin E."/>
            <person name="Grelet G."/>
            <person name="Kuo A."/>
            <person name="Kohler A."/>
            <person name="Daghino S."/>
            <person name="Barry K."/>
            <person name="Choi C."/>
            <person name="Cichocki N."/>
            <person name="Clum A."/>
            <person name="Copeland A."/>
            <person name="Hainaut M."/>
            <person name="Haridas S."/>
            <person name="Labutti K."/>
            <person name="Lindquist E."/>
            <person name="Lipzen A."/>
            <person name="Khouja H.-R."/>
            <person name="Murat C."/>
            <person name="Ohm R."/>
            <person name="Olson A."/>
            <person name="Spatafora J."/>
            <person name="Veneault-Fourrey C."/>
            <person name="Henrissat B."/>
            <person name="Grigoriev I."/>
            <person name="Martin F."/>
            <person name="Perotto S."/>
        </authorList>
    </citation>
    <scope>NUCLEOTIDE SEQUENCE [LARGE SCALE GENOMIC DNA]</scope>
    <source>
        <strain evidence="1 2">UAMH 7357</strain>
    </source>
</reference>
<evidence type="ECO:0000313" key="1">
    <source>
        <dbReference type="EMBL" id="PMD27842.1"/>
    </source>
</evidence>
<dbReference type="InterPro" id="IPR034660">
    <property type="entry name" value="DinB/YfiT-like"/>
</dbReference>
<accession>A0A2J6QNK5</accession>
<dbReference type="InterPro" id="IPR018531">
    <property type="entry name" value="DUF1993"/>
</dbReference>
<name>A0A2J6QNK5_9HELO</name>
<proteinExistence type="predicted"/>
<dbReference type="OrthoDB" id="3724345at2759"/>
<organism evidence="1 2">
    <name type="scientific">Hyaloscypha hepaticicola</name>
    <dbReference type="NCBI Taxonomy" id="2082293"/>
    <lineage>
        <taxon>Eukaryota</taxon>
        <taxon>Fungi</taxon>
        <taxon>Dikarya</taxon>
        <taxon>Ascomycota</taxon>
        <taxon>Pezizomycotina</taxon>
        <taxon>Leotiomycetes</taxon>
        <taxon>Helotiales</taxon>
        <taxon>Hyaloscyphaceae</taxon>
        <taxon>Hyaloscypha</taxon>
    </lineage>
</organism>
<evidence type="ECO:0000313" key="2">
    <source>
        <dbReference type="Proteomes" id="UP000235672"/>
    </source>
</evidence>